<dbReference type="Proteomes" id="UP000318741">
    <property type="component" value="Chromosome"/>
</dbReference>
<gene>
    <name evidence="2" type="ORF">CA12_11660</name>
</gene>
<keyword evidence="3" id="KW-1185">Reference proteome</keyword>
<dbReference type="Pfam" id="PF12728">
    <property type="entry name" value="HTH_17"/>
    <property type="match status" value="1"/>
</dbReference>
<dbReference type="OrthoDB" id="289890at2"/>
<dbReference type="RefSeq" id="WP_145357921.1">
    <property type="nucleotide sequence ID" value="NZ_CP036265.1"/>
</dbReference>
<dbReference type="NCBIfam" id="TIGR01764">
    <property type="entry name" value="excise"/>
    <property type="match status" value="1"/>
</dbReference>
<name>A0A517P6T3_9PLAN</name>
<dbReference type="GO" id="GO:0003677">
    <property type="term" value="F:DNA binding"/>
    <property type="evidence" value="ECO:0007669"/>
    <property type="project" value="InterPro"/>
</dbReference>
<reference evidence="2 3" key="1">
    <citation type="submission" date="2019-02" db="EMBL/GenBank/DDBJ databases">
        <title>Deep-cultivation of Planctomycetes and their phenomic and genomic characterization uncovers novel biology.</title>
        <authorList>
            <person name="Wiegand S."/>
            <person name="Jogler M."/>
            <person name="Boedeker C."/>
            <person name="Pinto D."/>
            <person name="Vollmers J."/>
            <person name="Rivas-Marin E."/>
            <person name="Kohn T."/>
            <person name="Peeters S.H."/>
            <person name="Heuer A."/>
            <person name="Rast P."/>
            <person name="Oberbeckmann S."/>
            <person name="Bunk B."/>
            <person name="Jeske O."/>
            <person name="Meyerdierks A."/>
            <person name="Storesund J.E."/>
            <person name="Kallscheuer N."/>
            <person name="Luecker S."/>
            <person name="Lage O.M."/>
            <person name="Pohl T."/>
            <person name="Merkel B.J."/>
            <person name="Hornburger P."/>
            <person name="Mueller R.-W."/>
            <person name="Bruemmer F."/>
            <person name="Labrenz M."/>
            <person name="Spormann A.M."/>
            <person name="Op den Camp H."/>
            <person name="Overmann J."/>
            <person name="Amann R."/>
            <person name="Jetten M.S.M."/>
            <person name="Mascher T."/>
            <person name="Medema M.H."/>
            <person name="Devos D.P."/>
            <person name="Kaster A.-K."/>
            <person name="Ovreas L."/>
            <person name="Rohde M."/>
            <person name="Galperin M.Y."/>
            <person name="Jogler C."/>
        </authorList>
    </citation>
    <scope>NUCLEOTIDE SEQUENCE [LARGE SCALE GENOMIC DNA]</scope>
    <source>
        <strain evidence="2 3">CA12</strain>
    </source>
</reference>
<proteinExistence type="predicted"/>
<dbReference type="KEGG" id="acaf:CA12_11660"/>
<dbReference type="InterPro" id="IPR010093">
    <property type="entry name" value="SinI_DNA-bd"/>
</dbReference>
<dbReference type="EMBL" id="CP036265">
    <property type="protein sequence ID" value="QDT15086.1"/>
    <property type="molecule type" value="Genomic_DNA"/>
</dbReference>
<feature type="domain" description="Helix-turn-helix" evidence="1">
    <location>
        <begin position="17"/>
        <end position="67"/>
    </location>
</feature>
<protein>
    <submittedName>
        <fullName evidence="2">Helix-turn-helix domain protein</fullName>
    </submittedName>
</protein>
<accession>A0A517P6T3</accession>
<dbReference type="AlphaFoldDB" id="A0A517P6T3"/>
<evidence type="ECO:0000259" key="1">
    <source>
        <dbReference type="Pfam" id="PF12728"/>
    </source>
</evidence>
<evidence type="ECO:0000313" key="2">
    <source>
        <dbReference type="EMBL" id="QDT15086.1"/>
    </source>
</evidence>
<sequence length="75" mass="8211">MLSPFPPVESNDPFRVLLTPREAADVLGISERKLRDVTVPHGNLPRVMVGRCVRYRPAALEAWAAGREEAAAGDD</sequence>
<evidence type="ECO:0000313" key="3">
    <source>
        <dbReference type="Proteomes" id="UP000318741"/>
    </source>
</evidence>
<organism evidence="2 3">
    <name type="scientific">Alienimonas californiensis</name>
    <dbReference type="NCBI Taxonomy" id="2527989"/>
    <lineage>
        <taxon>Bacteria</taxon>
        <taxon>Pseudomonadati</taxon>
        <taxon>Planctomycetota</taxon>
        <taxon>Planctomycetia</taxon>
        <taxon>Planctomycetales</taxon>
        <taxon>Planctomycetaceae</taxon>
        <taxon>Alienimonas</taxon>
    </lineage>
</organism>
<dbReference type="InterPro" id="IPR041657">
    <property type="entry name" value="HTH_17"/>
</dbReference>